<proteinExistence type="predicted"/>
<evidence type="ECO:0000256" key="1">
    <source>
        <dbReference type="SAM" id="MobiDB-lite"/>
    </source>
</evidence>
<dbReference type="HOGENOM" id="CLU_783172_0_0_1"/>
<sequence length="354" mass="40986">MELPDEENVWDSVFEERQLSEVVRDQGPNDLERPAAHKEPIATEQPLGNKLENQKDDDDDEYIRKVRTAVEQFEKAGFFEDLDDTKKGSKTKAMVYKLADEVIARHKDKLLRIRDPNYDKWSEPLKTPMIDKYHEIKEEWRREETNHGSSSLNNSSMTTQNVTFAWSSNAHRPELTAPKKPLEPHSNKKSTNEILRSKAMKSAHELRSKQILLNKLRDKNDRNNLPSQDGDDVKPKFKMDPLEPFVAKALPREKKKRPKEKRKSKFWFWGSLTHHTDEGNHRDKARSPELEDYKIGVVSPNSRSPTLSIPFSDPDNTQTITNNAVSDNINHHLSLIDLDDDEEHLKCSTPPLIL</sequence>
<keyword evidence="3" id="KW-1185">Reference proteome</keyword>
<name>Q6CT71_KLULA</name>
<protein>
    <submittedName>
        <fullName evidence="2">KLLA0C14905p</fullName>
    </submittedName>
</protein>
<dbReference type="InParanoid" id="Q6CT71"/>
<dbReference type="Proteomes" id="UP000000598">
    <property type="component" value="Chromosome C"/>
</dbReference>
<feature type="compositionally biased region" description="Polar residues" evidence="1">
    <location>
        <begin position="147"/>
        <end position="170"/>
    </location>
</feature>
<organism evidence="2 3">
    <name type="scientific">Kluyveromyces lactis (strain ATCC 8585 / CBS 2359 / DSM 70799 / NBRC 1267 / NRRL Y-1140 / WM37)</name>
    <name type="common">Yeast</name>
    <name type="synonym">Candida sphaerica</name>
    <dbReference type="NCBI Taxonomy" id="284590"/>
    <lineage>
        <taxon>Eukaryota</taxon>
        <taxon>Fungi</taxon>
        <taxon>Dikarya</taxon>
        <taxon>Ascomycota</taxon>
        <taxon>Saccharomycotina</taxon>
        <taxon>Saccharomycetes</taxon>
        <taxon>Saccharomycetales</taxon>
        <taxon>Saccharomycetaceae</taxon>
        <taxon>Kluyveromyces</taxon>
    </lineage>
</organism>
<gene>
    <name evidence="2" type="ORF">KLLA0_C14905g</name>
</gene>
<feature type="region of interest" description="Disordered" evidence="1">
    <location>
        <begin position="21"/>
        <end position="60"/>
    </location>
</feature>
<evidence type="ECO:0000313" key="2">
    <source>
        <dbReference type="EMBL" id="CAH01719.1"/>
    </source>
</evidence>
<reference evidence="2 3" key="1">
    <citation type="journal article" date="2004" name="Nature">
        <title>Genome evolution in yeasts.</title>
        <authorList>
            <consortium name="Genolevures"/>
            <person name="Dujon B."/>
            <person name="Sherman D."/>
            <person name="Fischer G."/>
            <person name="Durrens P."/>
            <person name="Casaregola S."/>
            <person name="Lafontaine I."/>
            <person name="de Montigny J."/>
            <person name="Marck C."/>
            <person name="Neuveglise C."/>
            <person name="Talla E."/>
            <person name="Goffard N."/>
            <person name="Frangeul L."/>
            <person name="Aigle M."/>
            <person name="Anthouard V."/>
            <person name="Babour A."/>
            <person name="Barbe V."/>
            <person name="Barnay S."/>
            <person name="Blanchin S."/>
            <person name="Beckerich J.M."/>
            <person name="Beyne E."/>
            <person name="Bleykasten C."/>
            <person name="Boisrame A."/>
            <person name="Boyer J."/>
            <person name="Cattolico L."/>
            <person name="Confanioleri F."/>
            <person name="de Daruvar A."/>
            <person name="Despons L."/>
            <person name="Fabre E."/>
            <person name="Fairhead C."/>
            <person name="Ferry-Dumazet H."/>
            <person name="Groppi A."/>
            <person name="Hantraye F."/>
            <person name="Hennequin C."/>
            <person name="Jauniaux N."/>
            <person name="Joyet P."/>
            <person name="Kachouri R."/>
            <person name="Kerrest A."/>
            <person name="Koszul R."/>
            <person name="Lemaire M."/>
            <person name="Lesur I."/>
            <person name="Ma L."/>
            <person name="Muller H."/>
            <person name="Nicaud J.M."/>
            <person name="Nikolski M."/>
            <person name="Oztas S."/>
            <person name="Ozier-Kalogeropoulos O."/>
            <person name="Pellenz S."/>
            <person name="Potier S."/>
            <person name="Richard G.F."/>
            <person name="Straub M.L."/>
            <person name="Suleau A."/>
            <person name="Swennene D."/>
            <person name="Tekaia F."/>
            <person name="Wesolowski-Louvel M."/>
            <person name="Westhof E."/>
            <person name="Wirth B."/>
            <person name="Zeniou-Meyer M."/>
            <person name="Zivanovic I."/>
            <person name="Bolotin-Fukuhara M."/>
            <person name="Thierry A."/>
            <person name="Bouchier C."/>
            <person name="Caudron B."/>
            <person name="Scarpelli C."/>
            <person name="Gaillardin C."/>
            <person name="Weissenbach J."/>
            <person name="Wincker P."/>
            <person name="Souciet J.L."/>
        </authorList>
    </citation>
    <scope>NUCLEOTIDE SEQUENCE [LARGE SCALE GENOMIC DNA]</scope>
    <source>
        <strain evidence="3">ATCC 8585 / CBS 2359 / DSM 70799 / NBRC 1267 / NRRL Y-1140 / WM37</strain>
    </source>
</reference>
<dbReference type="EMBL" id="CR382123">
    <property type="protein sequence ID" value="CAH01719.1"/>
    <property type="molecule type" value="Genomic_DNA"/>
</dbReference>
<accession>Q6CT71</accession>
<dbReference type="OMA" id="DQWITEE"/>
<dbReference type="AlphaFoldDB" id="Q6CT71"/>
<feature type="region of interest" description="Disordered" evidence="1">
    <location>
        <begin position="140"/>
        <end position="238"/>
    </location>
</feature>
<dbReference type="PaxDb" id="284590-Q6CT71"/>
<dbReference type="FunCoup" id="Q6CT71">
    <property type="interactions" value="28"/>
</dbReference>
<feature type="compositionally biased region" description="Basic and acidic residues" evidence="1">
    <location>
        <begin position="30"/>
        <end position="41"/>
    </location>
</feature>
<dbReference type="KEGG" id="kla:KLLA0_C14905g"/>
<evidence type="ECO:0000313" key="3">
    <source>
        <dbReference type="Proteomes" id="UP000000598"/>
    </source>
</evidence>